<evidence type="ECO:0000313" key="3">
    <source>
        <dbReference type="EMBL" id="CAF2967895.1"/>
    </source>
</evidence>
<dbReference type="OrthoDB" id="6364333at2759"/>
<gene>
    <name evidence="3" type="ORF">LSAA_11501</name>
</gene>
<keyword evidence="2" id="KW-0732">Signal</keyword>
<dbReference type="Proteomes" id="UP000675881">
    <property type="component" value="Chromosome 6"/>
</dbReference>
<sequence length="471" mass="53828">MLKAALLLACVLLGVNANESLHLNGPILPITGQQAKPLSIEEDDIPVNEEDLPKELLDSLGKDEIIEEIVVNIDNQKHVVNLQKKIFEDDAIHIPSDPIEEQKLINELLAEAARDSEENPRSADLSFTDGEKDRQSLNKEDILDLLGDVRDLDRFVPSNRESVRSSSSESLEGLTRGIFVDEGNLPGIEQEDGTRCIKKFVFVEETEYERGMKCQHSFKKKCHLTYITDYTSAPEKKCETTFKKNCHITFKPTPHTEKVKKCYTPIVQNCEGKEGPKVCKTKYENHCETQYKSYELEQDVPKCEMKEELRCKNETVNLLHIPHDDEDRRGDNLPTNGAFAVKEVCEKWPTQKCEVEKKKVTKVHPKTECKKIPREVCSSSNCLFEPGEEICHEESQTQIQNIPEEECDLEPEENCRDESVLVPKLIPKNNCVKVPKEICVNTKSNPQIVKRPIIKDWCYKPDDLKKQSEKL</sequence>
<reference evidence="3" key="1">
    <citation type="submission" date="2021-02" db="EMBL/GenBank/DDBJ databases">
        <authorList>
            <person name="Bekaert M."/>
        </authorList>
    </citation>
    <scope>NUCLEOTIDE SEQUENCE</scope>
    <source>
        <strain evidence="3">IoA-00</strain>
    </source>
</reference>
<name>A0A7R8HB35_LEPSM</name>
<feature type="region of interest" description="Disordered" evidence="1">
    <location>
        <begin position="112"/>
        <end position="132"/>
    </location>
</feature>
<feature type="chain" id="PRO_5043803548" evidence="2">
    <location>
        <begin position="18"/>
        <end position="471"/>
    </location>
</feature>
<proteinExistence type="predicted"/>
<evidence type="ECO:0000313" key="4">
    <source>
        <dbReference type="Proteomes" id="UP000675881"/>
    </source>
</evidence>
<feature type="signal peptide" evidence="2">
    <location>
        <begin position="1"/>
        <end position="17"/>
    </location>
</feature>
<protein>
    <submittedName>
        <fullName evidence="3">(salmon louse) hypothetical protein</fullName>
    </submittedName>
</protein>
<evidence type="ECO:0000256" key="2">
    <source>
        <dbReference type="SAM" id="SignalP"/>
    </source>
</evidence>
<dbReference type="AlphaFoldDB" id="A0A7R8HB35"/>
<dbReference type="EMBL" id="HG994585">
    <property type="protein sequence ID" value="CAF2967895.1"/>
    <property type="molecule type" value="Genomic_DNA"/>
</dbReference>
<organism evidence="3 4">
    <name type="scientific">Lepeophtheirus salmonis</name>
    <name type="common">Salmon louse</name>
    <name type="synonym">Caligus salmonis</name>
    <dbReference type="NCBI Taxonomy" id="72036"/>
    <lineage>
        <taxon>Eukaryota</taxon>
        <taxon>Metazoa</taxon>
        <taxon>Ecdysozoa</taxon>
        <taxon>Arthropoda</taxon>
        <taxon>Crustacea</taxon>
        <taxon>Multicrustacea</taxon>
        <taxon>Hexanauplia</taxon>
        <taxon>Copepoda</taxon>
        <taxon>Siphonostomatoida</taxon>
        <taxon>Caligidae</taxon>
        <taxon>Lepeophtheirus</taxon>
    </lineage>
</organism>
<keyword evidence="4" id="KW-1185">Reference proteome</keyword>
<accession>A0A7R8HB35</accession>
<evidence type="ECO:0000256" key="1">
    <source>
        <dbReference type="SAM" id="MobiDB-lite"/>
    </source>
</evidence>
<feature type="compositionally biased region" description="Basic and acidic residues" evidence="1">
    <location>
        <begin position="112"/>
        <end position="121"/>
    </location>
</feature>